<name>A0A9D4IQU5_DREPO</name>
<organism evidence="2 3">
    <name type="scientific">Dreissena polymorpha</name>
    <name type="common">Zebra mussel</name>
    <name type="synonym">Mytilus polymorpha</name>
    <dbReference type="NCBI Taxonomy" id="45954"/>
    <lineage>
        <taxon>Eukaryota</taxon>
        <taxon>Metazoa</taxon>
        <taxon>Spiralia</taxon>
        <taxon>Lophotrochozoa</taxon>
        <taxon>Mollusca</taxon>
        <taxon>Bivalvia</taxon>
        <taxon>Autobranchia</taxon>
        <taxon>Heteroconchia</taxon>
        <taxon>Euheterodonta</taxon>
        <taxon>Imparidentia</taxon>
        <taxon>Neoheterodontei</taxon>
        <taxon>Myida</taxon>
        <taxon>Dreissenoidea</taxon>
        <taxon>Dreissenidae</taxon>
        <taxon>Dreissena</taxon>
    </lineage>
</organism>
<gene>
    <name evidence="2" type="ORF">DPMN_159573</name>
</gene>
<comment type="caution">
    <text evidence="2">The sequence shown here is derived from an EMBL/GenBank/DDBJ whole genome shotgun (WGS) entry which is preliminary data.</text>
</comment>
<evidence type="ECO:0000313" key="3">
    <source>
        <dbReference type="Proteomes" id="UP000828390"/>
    </source>
</evidence>
<reference evidence="2" key="1">
    <citation type="journal article" date="2019" name="bioRxiv">
        <title>The Genome of the Zebra Mussel, Dreissena polymorpha: A Resource for Invasive Species Research.</title>
        <authorList>
            <person name="McCartney M.A."/>
            <person name="Auch B."/>
            <person name="Kono T."/>
            <person name="Mallez S."/>
            <person name="Zhang Y."/>
            <person name="Obille A."/>
            <person name="Becker A."/>
            <person name="Abrahante J.E."/>
            <person name="Garbe J."/>
            <person name="Badalamenti J.P."/>
            <person name="Herman A."/>
            <person name="Mangelson H."/>
            <person name="Liachko I."/>
            <person name="Sullivan S."/>
            <person name="Sone E.D."/>
            <person name="Koren S."/>
            <person name="Silverstein K.A.T."/>
            <person name="Beckman K.B."/>
            <person name="Gohl D.M."/>
        </authorList>
    </citation>
    <scope>NUCLEOTIDE SEQUENCE</scope>
    <source>
        <strain evidence="2">Duluth1</strain>
        <tissue evidence="2">Whole animal</tissue>
    </source>
</reference>
<protein>
    <submittedName>
        <fullName evidence="2">Uncharacterized protein</fullName>
    </submittedName>
</protein>
<reference evidence="2" key="2">
    <citation type="submission" date="2020-11" db="EMBL/GenBank/DDBJ databases">
        <authorList>
            <person name="McCartney M.A."/>
            <person name="Auch B."/>
            <person name="Kono T."/>
            <person name="Mallez S."/>
            <person name="Becker A."/>
            <person name="Gohl D.M."/>
            <person name="Silverstein K.A.T."/>
            <person name="Koren S."/>
            <person name="Bechman K.B."/>
            <person name="Herman A."/>
            <person name="Abrahante J.E."/>
            <person name="Garbe J."/>
        </authorList>
    </citation>
    <scope>NUCLEOTIDE SEQUENCE</scope>
    <source>
        <strain evidence="2">Duluth1</strain>
        <tissue evidence="2">Whole animal</tissue>
    </source>
</reference>
<proteinExistence type="predicted"/>
<feature type="region of interest" description="Disordered" evidence="1">
    <location>
        <begin position="116"/>
        <end position="156"/>
    </location>
</feature>
<dbReference type="AlphaFoldDB" id="A0A9D4IQU5"/>
<evidence type="ECO:0000313" key="2">
    <source>
        <dbReference type="EMBL" id="KAH3781672.1"/>
    </source>
</evidence>
<dbReference type="Proteomes" id="UP000828390">
    <property type="component" value="Unassembled WGS sequence"/>
</dbReference>
<sequence length="156" mass="17048">MRKTCCFLVNLNYLTVLQFSRDTGNGTTNGSGYWRQGGPSNCCVPGIHGSITPDALAKIPYIRLSSQMWGMIRFSKSDSLSVNVVDSENEGEEEELLDDKGVEAIERMEAVIANASLSGPPASYVNPPDAREDEQGARPKSLPPKVDARWQQVSVE</sequence>
<evidence type="ECO:0000256" key="1">
    <source>
        <dbReference type="SAM" id="MobiDB-lite"/>
    </source>
</evidence>
<accession>A0A9D4IQU5</accession>
<dbReference type="EMBL" id="JAIWYP010000008">
    <property type="protein sequence ID" value="KAH3781672.1"/>
    <property type="molecule type" value="Genomic_DNA"/>
</dbReference>
<keyword evidence="3" id="KW-1185">Reference proteome</keyword>